<dbReference type="Proteomes" id="UP000238322">
    <property type="component" value="Unassembled WGS sequence"/>
</dbReference>
<reference evidence="1 2" key="1">
    <citation type="submission" date="2018-02" db="EMBL/GenBank/DDBJ databases">
        <title>Comparative genomes isolates from brazilian mangrove.</title>
        <authorList>
            <person name="Araujo J.E."/>
            <person name="Taketani R.G."/>
            <person name="Silva M.C.P."/>
            <person name="Loureco M.V."/>
            <person name="Andreote F.D."/>
        </authorList>
    </citation>
    <scope>NUCLEOTIDE SEQUENCE [LARGE SCALE GENOMIC DNA]</scope>
    <source>
        <strain evidence="1 2">Hex-1 MGV</strain>
    </source>
</reference>
<dbReference type="RefSeq" id="WP_105329503.1">
    <property type="nucleotide sequence ID" value="NZ_PUHY01000006.1"/>
</dbReference>
<accession>A0A2S8FVN1</accession>
<name>A0A2S8FVN1_9BACT</name>
<sequence length="416" mass="46141">MGLIAVCAIMLGLGRVFFYEHPAHQFPAYGRAPYTTAYRYQAGPNTIAIRSIARNRYDGAIHLISAGGLSTQVPHVDQLIECAKWLDVVQIELTPGPELVEIVDSRVFDHESRTLLNHVSYAYGWRVTDTNLIQVYGMGKEVPEKLDVWLRLRSYPDDTVYSIGVTPGSEIAIPGGTIRVAEVKEGYSGWSKGVGFHPTALSGGSGSAILFEWQGNWRGKSITCTAVTDLGERMPYGESLKPEWNGNFIGPAWTRCSLALIDHLELRFHYEEQKFFYDGVRVPPPVERKFDPPPIGMIKTDQGEVAGVLHEFAPLLIHYRIEEGHTGGIISQIGSSMWLERSGPHRERDTTFSILVNEWGIGAMPLAFRLQDANLSTWSPVANGVRAIGDNCFAFDKVIERPLAEVKSIELTISAP</sequence>
<comment type="caution">
    <text evidence="1">The sequence shown here is derived from an EMBL/GenBank/DDBJ whole genome shotgun (WGS) entry which is preliminary data.</text>
</comment>
<gene>
    <name evidence="1" type="ORF">C5Y83_09870</name>
</gene>
<evidence type="ECO:0000313" key="1">
    <source>
        <dbReference type="EMBL" id="PQO36213.1"/>
    </source>
</evidence>
<dbReference type="AlphaFoldDB" id="A0A2S8FVN1"/>
<dbReference type="EMBL" id="PUHY01000006">
    <property type="protein sequence ID" value="PQO36213.1"/>
    <property type="molecule type" value="Genomic_DNA"/>
</dbReference>
<organism evidence="1 2">
    <name type="scientific">Blastopirellula marina</name>
    <dbReference type="NCBI Taxonomy" id="124"/>
    <lineage>
        <taxon>Bacteria</taxon>
        <taxon>Pseudomonadati</taxon>
        <taxon>Planctomycetota</taxon>
        <taxon>Planctomycetia</taxon>
        <taxon>Pirellulales</taxon>
        <taxon>Pirellulaceae</taxon>
        <taxon>Blastopirellula</taxon>
    </lineage>
</organism>
<evidence type="ECO:0000313" key="2">
    <source>
        <dbReference type="Proteomes" id="UP000238322"/>
    </source>
</evidence>
<proteinExistence type="predicted"/>
<dbReference type="OrthoDB" id="219918at2"/>
<protein>
    <submittedName>
        <fullName evidence="1">Uncharacterized protein</fullName>
    </submittedName>
</protein>